<protein>
    <submittedName>
        <fullName evidence="5">GntR family transcriptional regulator</fullName>
    </submittedName>
</protein>
<dbReference type="EMBL" id="AEEC02000008">
    <property type="protein sequence ID" value="EOA05314.1"/>
    <property type="molecule type" value="Genomic_DNA"/>
</dbReference>
<dbReference type="PANTHER" id="PTHR43537">
    <property type="entry name" value="TRANSCRIPTIONAL REGULATOR, GNTR FAMILY"/>
    <property type="match status" value="1"/>
</dbReference>
<keyword evidence="1" id="KW-0805">Transcription regulation</keyword>
<proteinExistence type="predicted"/>
<dbReference type="InterPro" id="IPR036388">
    <property type="entry name" value="WH-like_DNA-bd_sf"/>
</dbReference>
<gene>
    <name evidence="5" type="ORF">HFRIS_007861</name>
</gene>
<dbReference type="Pfam" id="PF07729">
    <property type="entry name" value="FCD"/>
    <property type="match status" value="1"/>
</dbReference>
<organism evidence="5 6">
    <name type="scientific">Herbaspirillum frisingense GSF30</name>
    <dbReference type="NCBI Taxonomy" id="864073"/>
    <lineage>
        <taxon>Bacteria</taxon>
        <taxon>Pseudomonadati</taxon>
        <taxon>Pseudomonadota</taxon>
        <taxon>Betaproteobacteria</taxon>
        <taxon>Burkholderiales</taxon>
        <taxon>Oxalobacteraceae</taxon>
        <taxon>Herbaspirillum</taxon>
    </lineage>
</organism>
<dbReference type="InterPro" id="IPR036390">
    <property type="entry name" value="WH_DNA-bd_sf"/>
</dbReference>
<dbReference type="InterPro" id="IPR008920">
    <property type="entry name" value="TF_FadR/GntR_C"/>
</dbReference>
<dbReference type="SMART" id="SM00345">
    <property type="entry name" value="HTH_GNTR"/>
    <property type="match status" value="1"/>
</dbReference>
<dbReference type="Pfam" id="PF00392">
    <property type="entry name" value="GntR"/>
    <property type="match status" value="1"/>
</dbReference>
<dbReference type="Proteomes" id="UP000006772">
    <property type="component" value="Unassembled WGS sequence"/>
</dbReference>
<dbReference type="SUPFAM" id="SSF46785">
    <property type="entry name" value="Winged helix' DNA-binding domain"/>
    <property type="match status" value="1"/>
</dbReference>
<evidence type="ECO:0000313" key="6">
    <source>
        <dbReference type="Proteomes" id="UP000006772"/>
    </source>
</evidence>
<dbReference type="CDD" id="cd07377">
    <property type="entry name" value="WHTH_GntR"/>
    <property type="match status" value="1"/>
</dbReference>
<evidence type="ECO:0000256" key="1">
    <source>
        <dbReference type="ARBA" id="ARBA00023015"/>
    </source>
</evidence>
<evidence type="ECO:0000259" key="4">
    <source>
        <dbReference type="PROSITE" id="PS50949"/>
    </source>
</evidence>
<keyword evidence="2" id="KW-0238">DNA-binding</keyword>
<dbReference type="AlphaFoldDB" id="A0AAI9IFX9"/>
<sequence>MQRTCPPATLMKPRIASTELAQHRTGKLTDTVYASLRDDIYAFRLLPGDRFAENDVAERLQVSRTPVREALMRLQSEGLVRGHFRNGWEVVPIDLARFASLYELREMLELHAVRKLCSPRVAPERRQQLVATQGAIWQCAATDRLPDGLAVAALDEGFHAALVQAAGNGEADSVYRQLTDQLRIMRRLDFAYGDCIDDTYAEHCAILDAIAGADAELAGALIARHIEDSHTVVERLTITRLEQVRAESVQAAPLQGNLVTGGAPARRKRFG</sequence>
<feature type="domain" description="HTH gntR-type" evidence="4">
    <location>
        <begin position="26"/>
        <end position="93"/>
    </location>
</feature>
<dbReference type="Gene3D" id="1.10.10.10">
    <property type="entry name" value="Winged helix-like DNA-binding domain superfamily/Winged helix DNA-binding domain"/>
    <property type="match status" value="1"/>
</dbReference>
<dbReference type="InterPro" id="IPR011711">
    <property type="entry name" value="GntR_C"/>
</dbReference>
<dbReference type="PROSITE" id="PS50949">
    <property type="entry name" value="HTH_GNTR"/>
    <property type="match status" value="1"/>
</dbReference>
<reference evidence="5 6" key="1">
    <citation type="journal article" date="2013" name="Front. Microbiol.">
        <title>The genome of the endophytic bacterium H. frisingense GSF30(T) identifies diverse strategies in the Herbaspirillum genus to interact with plants.</title>
        <authorList>
            <person name="Straub D."/>
            <person name="Rothballer M."/>
            <person name="Hartmann A."/>
            <person name="Ludewig U."/>
        </authorList>
    </citation>
    <scope>NUCLEOTIDE SEQUENCE [LARGE SCALE GENOMIC DNA]</scope>
    <source>
        <strain evidence="5 6">GSF30</strain>
    </source>
</reference>
<evidence type="ECO:0000313" key="5">
    <source>
        <dbReference type="EMBL" id="EOA05314.1"/>
    </source>
</evidence>
<dbReference type="GO" id="GO:0003700">
    <property type="term" value="F:DNA-binding transcription factor activity"/>
    <property type="evidence" value="ECO:0007669"/>
    <property type="project" value="InterPro"/>
</dbReference>
<accession>A0AAI9IFX9</accession>
<dbReference type="SUPFAM" id="SSF48008">
    <property type="entry name" value="GntR ligand-binding domain-like"/>
    <property type="match status" value="1"/>
</dbReference>
<dbReference type="SMART" id="SM00895">
    <property type="entry name" value="FCD"/>
    <property type="match status" value="1"/>
</dbReference>
<dbReference type="Gene3D" id="1.20.120.530">
    <property type="entry name" value="GntR ligand-binding domain-like"/>
    <property type="match status" value="1"/>
</dbReference>
<dbReference type="PRINTS" id="PR00035">
    <property type="entry name" value="HTHGNTR"/>
</dbReference>
<keyword evidence="3" id="KW-0804">Transcription</keyword>
<evidence type="ECO:0000256" key="2">
    <source>
        <dbReference type="ARBA" id="ARBA00023125"/>
    </source>
</evidence>
<dbReference type="InterPro" id="IPR000524">
    <property type="entry name" value="Tscrpt_reg_HTH_GntR"/>
</dbReference>
<comment type="caution">
    <text evidence="5">The sequence shown here is derived from an EMBL/GenBank/DDBJ whole genome shotgun (WGS) entry which is preliminary data.</text>
</comment>
<evidence type="ECO:0000256" key="3">
    <source>
        <dbReference type="ARBA" id="ARBA00023163"/>
    </source>
</evidence>
<dbReference type="PANTHER" id="PTHR43537:SF45">
    <property type="entry name" value="GNTR FAMILY REGULATORY PROTEIN"/>
    <property type="match status" value="1"/>
</dbReference>
<dbReference type="GO" id="GO:0003677">
    <property type="term" value="F:DNA binding"/>
    <property type="evidence" value="ECO:0007669"/>
    <property type="project" value="UniProtKB-KW"/>
</dbReference>
<name>A0AAI9IFX9_9BURK</name>